<dbReference type="NCBIfam" id="NF041464">
    <property type="entry name" value="HelD_BACSU"/>
    <property type="match status" value="1"/>
</dbReference>
<dbReference type="PANTHER" id="PTHR11070:SF17">
    <property type="entry name" value="DNA HELICASE IV"/>
    <property type="match status" value="1"/>
</dbReference>
<dbReference type="InterPro" id="IPR013986">
    <property type="entry name" value="DExx_box_DNA_helicase_dom_sf"/>
</dbReference>
<dbReference type="EMBL" id="WNHB01000001">
    <property type="protein sequence ID" value="MTT30455.1"/>
    <property type="molecule type" value="Genomic_DNA"/>
</dbReference>
<evidence type="ECO:0000256" key="6">
    <source>
        <dbReference type="SAM" id="Coils"/>
    </source>
</evidence>
<dbReference type="InterPro" id="IPR027785">
    <property type="entry name" value="UvrD-like_helicase_C"/>
</dbReference>
<dbReference type="InterPro" id="IPR048228">
    <property type="entry name" value="HelD_bacillota"/>
</dbReference>
<dbReference type="PANTHER" id="PTHR11070">
    <property type="entry name" value="UVRD / RECB / PCRA DNA HELICASE FAMILY MEMBER"/>
    <property type="match status" value="1"/>
</dbReference>
<keyword evidence="1 5" id="KW-0547">Nucleotide-binding</keyword>
<dbReference type="InterPro" id="IPR000212">
    <property type="entry name" value="DNA_helicase_UvrD/REP"/>
</dbReference>
<reference evidence="8 9" key="1">
    <citation type="submission" date="2019-11" db="EMBL/GenBank/DDBJ databases">
        <title>Terrilactibacillus tamarindus sp. nov. BCM23-1 isolated from bark of Tamarindus indica.</title>
        <authorList>
            <person name="Kingkaew E."/>
            <person name="Tanasupawat S."/>
        </authorList>
    </citation>
    <scope>NUCLEOTIDE SEQUENCE [LARGE SCALE GENOMIC DNA]</scope>
    <source>
        <strain evidence="8 9">BCM23-1</strain>
    </source>
</reference>
<evidence type="ECO:0000259" key="7">
    <source>
        <dbReference type="PROSITE" id="PS51198"/>
    </source>
</evidence>
<dbReference type="GO" id="GO:0043138">
    <property type="term" value="F:3'-5' DNA helicase activity"/>
    <property type="evidence" value="ECO:0007669"/>
    <property type="project" value="TreeGrafter"/>
</dbReference>
<keyword evidence="9" id="KW-1185">Reference proteome</keyword>
<dbReference type="Pfam" id="PF00580">
    <property type="entry name" value="UvrD-helicase"/>
    <property type="match status" value="1"/>
</dbReference>
<dbReference type="Gene3D" id="1.10.10.160">
    <property type="match status" value="1"/>
</dbReference>
<dbReference type="GO" id="GO:0005524">
    <property type="term" value="F:ATP binding"/>
    <property type="evidence" value="ECO:0007669"/>
    <property type="project" value="UniProtKB-UniRule"/>
</dbReference>
<dbReference type="InterPro" id="IPR014016">
    <property type="entry name" value="UvrD-like_ATP-bd"/>
</dbReference>
<dbReference type="GO" id="GO:0016787">
    <property type="term" value="F:hydrolase activity"/>
    <property type="evidence" value="ECO:0007669"/>
    <property type="project" value="UniProtKB-UniRule"/>
</dbReference>
<sequence length="767" mass="89419">MTIKQHPDYLEENDRLLFTTAYIDLILQSRENQGGDMKERMQNAMADLDFSESSAGYQDMLLNATFMHLNEQQYRHLKAVRGKPYFARMDFLRDRDQNPEKIYIGKTSLYDRETQDQIIVDWRSPIANLYYEGRLGEVSYEAEEKMHHGELVLKRQYMIEEGHLNDFRDIDITTKDDLLQESLSQSASSRLTDIVATIQEEQNQVIRADMRRPLIVQGVAGSGKTTIALHRVSFYIYSATSFIPENLMILAPNRLFIEYISEVLPELGVESVWQTTFIDFFYDSTGLKIKLIPLHHDLKTLIEAQDSNETQTIRLLSKIKSSLSFKDMLIGYLKDIETHMISEEHFRVGRFIIYKASKIKRLFQVEYAYLPFYQRLEKIKRILREQLKAKKKLIVRDIQKRYDDRIEQVRFHSKDPQKRHERILKLMDKQEALIKEVEHDAKTAIKTYMAQYKKQNALSLYKELMADPDKLVSFCQDNQIDRQTLELLSKETMRNLKKRRVTIEDLAPIILIQHDVLGLKTKQEIKHVVIDEAQDYSPFQFYTLRHVLGTSLFTILGDLSQGIFSFRGTTNWEEIQKEIFPKANIRLLKQSYRTTVEIMTLANEVIRLANIPGTIKAVPVVRHGLKPYFHKLKDQQSLIKDLEKTVDNMRNEGLKTFAMIGKTEQACGHIKQLLDEASNLQTTLLKEDEDLREKDVVIVPSALAKGLEFDGVILINMGESYKKEDIEIKLLYVAMTRPLHQLHLFSEDPSSFLLESDASLQMIENLN</sequence>
<evidence type="ECO:0000313" key="8">
    <source>
        <dbReference type="EMBL" id="MTT30455.1"/>
    </source>
</evidence>
<feature type="domain" description="UvrD-like helicase ATP-binding" evidence="7">
    <location>
        <begin position="197"/>
        <end position="595"/>
    </location>
</feature>
<evidence type="ECO:0000313" key="9">
    <source>
        <dbReference type="Proteomes" id="UP000440978"/>
    </source>
</evidence>
<evidence type="ECO:0000256" key="1">
    <source>
        <dbReference type="ARBA" id="ARBA00022741"/>
    </source>
</evidence>
<feature type="coiled-coil region" evidence="6">
    <location>
        <begin position="632"/>
        <end position="690"/>
    </location>
</feature>
<keyword evidence="6" id="KW-0175">Coiled coil</keyword>
<dbReference type="SUPFAM" id="SSF52540">
    <property type="entry name" value="P-loop containing nucleoside triphosphate hydrolases"/>
    <property type="match status" value="1"/>
</dbReference>
<feature type="binding site" evidence="5">
    <location>
        <begin position="218"/>
        <end position="225"/>
    </location>
    <ligand>
        <name>ATP</name>
        <dbReference type="ChEBI" id="CHEBI:30616"/>
    </ligand>
</feature>
<organism evidence="8 9">
    <name type="scientific">Terrilactibacillus tamarindi</name>
    <dbReference type="NCBI Taxonomy" id="2599694"/>
    <lineage>
        <taxon>Bacteria</taxon>
        <taxon>Bacillati</taxon>
        <taxon>Bacillota</taxon>
        <taxon>Bacilli</taxon>
        <taxon>Bacillales</taxon>
        <taxon>Bacillaceae</taxon>
        <taxon>Terrilactibacillus</taxon>
    </lineage>
</organism>
<dbReference type="Proteomes" id="UP000440978">
    <property type="component" value="Unassembled WGS sequence"/>
</dbReference>
<protein>
    <submittedName>
        <fullName evidence="8">AAA family ATPase</fullName>
    </submittedName>
</protein>
<dbReference type="GO" id="GO:0000725">
    <property type="term" value="P:recombinational repair"/>
    <property type="evidence" value="ECO:0007669"/>
    <property type="project" value="TreeGrafter"/>
</dbReference>
<evidence type="ECO:0000256" key="4">
    <source>
        <dbReference type="ARBA" id="ARBA00022840"/>
    </source>
</evidence>
<dbReference type="RefSeq" id="WP_155215652.1">
    <property type="nucleotide sequence ID" value="NZ_WNHB01000001.1"/>
</dbReference>
<accession>A0A6N8CNP2</accession>
<dbReference type="PROSITE" id="PS51198">
    <property type="entry name" value="UVRD_HELICASE_ATP_BIND"/>
    <property type="match status" value="1"/>
</dbReference>
<evidence type="ECO:0000256" key="2">
    <source>
        <dbReference type="ARBA" id="ARBA00022801"/>
    </source>
</evidence>
<keyword evidence="4 5" id="KW-0067">ATP-binding</keyword>
<proteinExistence type="predicted"/>
<keyword evidence="2 5" id="KW-0378">Hydrolase</keyword>
<gene>
    <name evidence="8" type="ORF">GMB86_00310</name>
</gene>
<dbReference type="Gene3D" id="3.40.50.300">
    <property type="entry name" value="P-loop containing nucleotide triphosphate hydrolases"/>
    <property type="match status" value="3"/>
</dbReference>
<comment type="caution">
    <text evidence="8">The sequence shown here is derived from an EMBL/GenBank/DDBJ whole genome shotgun (WGS) entry which is preliminary data.</text>
</comment>
<keyword evidence="3 5" id="KW-0347">Helicase</keyword>
<name>A0A6N8CNP2_9BACI</name>
<dbReference type="OrthoDB" id="9787585at2"/>
<evidence type="ECO:0000256" key="3">
    <source>
        <dbReference type="ARBA" id="ARBA00022806"/>
    </source>
</evidence>
<dbReference type="GO" id="GO:0003677">
    <property type="term" value="F:DNA binding"/>
    <property type="evidence" value="ECO:0007669"/>
    <property type="project" value="InterPro"/>
</dbReference>
<evidence type="ECO:0000256" key="5">
    <source>
        <dbReference type="PROSITE-ProRule" id="PRU00560"/>
    </source>
</evidence>
<dbReference type="AlphaFoldDB" id="A0A6N8CNP2"/>
<dbReference type="InterPro" id="IPR027417">
    <property type="entry name" value="P-loop_NTPase"/>
</dbReference>
<dbReference type="Pfam" id="PF13538">
    <property type="entry name" value="UvrD_C_2"/>
    <property type="match status" value="1"/>
</dbReference>
<dbReference type="GO" id="GO:0005829">
    <property type="term" value="C:cytosol"/>
    <property type="evidence" value="ECO:0007669"/>
    <property type="project" value="TreeGrafter"/>
</dbReference>